<accession>A0A2Y9ARY0</accession>
<gene>
    <name evidence="2" type="ORF">SAMN05216184_11515</name>
</gene>
<evidence type="ECO:0000313" key="2">
    <source>
        <dbReference type="EMBL" id="SSA46088.1"/>
    </source>
</evidence>
<reference evidence="2 3" key="1">
    <citation type="submission" date="2016-10" db="EMBL/GenBank/DDBJ databases">
        <authorList>
            <person name="Cai Z."/>
        </authorList>
    </citation>
    <scope>NUCLEOTIDE SEQUENCE [LARGE SCALE GENOMIC DNA]</scope>
    <source>
        <strain evidence="2 3">CGMCC 1.10826</strain>
    </source>
</reference>
<evidence type="ECO:0000256" key="1">
    <source>
        <dbReference type="SAM" id="Phobius"/>
    </source>
</evidence>
<proteinExistence type="predicted"/>
<keyword evidence="3" id="KW-1185">Reference proteome</keyword>
<sequence>MSNKERARERAARVAAMRAEQKRKDRRRKYLIGGVTAAISLGLVAAVAIPLLREAGRPAEAPIQGVEEFEDLSAGHVTGAVEYAMSPPAGGDHDGVLQNCGVYDQPVRNENAVHSLEHGAVWITYSPDLAGEQVAALTDMVREEDYALLSPHEGLESPVLLSAWGVQLAVSDVADPRVEAFMSEYLQGPQTPEPGAPCFGGIGTPVT</sequence>
<feature type="transmembrane region" description="Helical" evidence="1">
    <location>
        <begin position="30"/>
        <end position="52"/>
    </location>
</feature>
<name>A0A2Y9ARY0_9MICO</name>
<protein>
    <recommendedName>
        <fullName evidence="4">DUF3105 domain-containing protein</fullName>
    </recommendedName>
</protein>
<keyword evidence="1" id="KW-0812">Transmembrane</keyword>
<evidence type="ECO:0000313" key="3">
    <source>
        <dbReference type="Proteomes" id="UP000250222"/>
    </source>
</evidence>
<dbReference type="EMBL" id="UETB01000015">
    <property type="protein sequence ID" value="SSA46088.1"/>
    <property type="molecule type" value="Genomic_DNA"/>
</dbReference>
<dbReference type="RefSeq" id="WP_258369579.1">
    <property type="nucleotide sequence ID" value="NZ_QKLZ01000015.1"/>
</dbReference>
<evidence type="ECO:0008006" key="4">
    <source>
        <dbReference type="Google" id="ProtNLM"/>
    </source>
</evidence>
<keyword evidence="1" id="KW-1133">Transmembrane helix</keyword>
<dbReference type="AlphaFoldDB" id="A0A2Y9ARY0"/>
<dbReference type="Pfam" id="PF11303">
    <property type="entry name" value="DUF3105"/>
    <property type="match status" value="1"/>
</dbReference>
<dbReference type="InterPro" id="IPR021454">
    <property type="entry name" value="DUF3105"/>
</dbReference>
<keyword evidence="1" id="KW-0472">Membrane</keyword>
<dbReference type="Proteomes" id="UP000250222">
    <property type="component" value="Unassembled WGS sequence"/>
</dbReference>
<organism evidence="2 3">
    <name type="scientific">Georgenia satyanarayanai</name>
    <dbReference type="NCBI Taxonomy" id="860221"/>
    <lineage>
        <taxon>Bacteria</taxon>
        <taxon>Bacillati</taxon>
        <taxon>Actinomycetota</taxon>
        <taxon>Actinomycetes</taxon>
        <taxon>Micrococcales</taxon>
        <taxon>Bogoriellaceae</taxon>
        <taxon>Georgenia</taxon>
    </lineage>
</organism>